<dbReference type="Pfam" id="PF01223">
    <property type="entry name" value="Endonuclease_NS"/>
    <property type="match status" value="1"/>
</dbReference>
<feature type="domain" description="DNA/RNA non-specific endonuclease/pyrophosphatase/phosphodiesterase" evidence="1">
    <location>
        <begin position="116"/>
        <end position="373"/>
    </location>
</feature>
<dbReference type="GO" id="GO:0016787">
    <property type="term" value="F:hydrolase activity"/>
    <property type="evidence" value="ECO:0007669"/>
    <property type="project" value="InterPro"/>
</dbReference>
<comment type="caution">
    <text evidence="2">The sequence shown here is derived from an EMBL/GenBank/DDBJ whole genome shotgun (WGS) entry which is preliminary data.</text>
</comment>
<keyword evidence="3" id="KW-1185">Reference proteome</keyword>
<dbReference type="EMBL" id="CACRXK020015697">
    <property type="protein sequence ID" value="CAB4028761.1"/>
    <property type="molecule type" value="Genomic_DNA"/>
</dbReference>
<evidence type="ECO:0000313" key="3">
    <source>
        <dbReference type="Proteomes" id="UP001152795"/>
    </source>
</evidence>
<reference evidence="2" key="1">
    <citation type="submission" date="2020-04" db="EMBL/GenBank/DDBJ databases">
        <authorList>
            <person name="Alioto T."/>
            <person name="Alioto T."/>
            <person name="Gomez Garrido J."/>
        </authorList>
    </citation>
    <scope>NUCLEOTIDE SEQUENCE</scope>
    <source>
        <strain evidence="2">A484AB</strain>
    </source>
</reference>
<dbReference type="GO" id="GO:0046872">
    <property type="term" value="F:metal ion binding"/>
    <property type="evidence" value="ECO:0007669"/>
    <property type="project" value="InterPro"/>
</dbReference>
<dbReference type="GO" id="GO:0004519">
    <property type="term" value="F:endonuclease activity"/>
    <property type="evidence" value="ECO:0007669"/>
    <property type="project" value="UniProtKB-KW"/>
</dbReference>
<gene>
    <name evidence="2" type="ORF">PACLA_8A036294</name>
</gene>
<dbReference type="OrthoDB" id="5958647at2759"/>
<keyword evidence="2" id="KW-0378">Hydrolase</keyword>
<keyword evidence="2" id="KW-0540">Nuclease</keyword>
<dbReference type="SMART" id="SM00892">
    <property type="entry name" value="Endonuclease_NS"/>
    <property type="match status" value="1"/>
</dbReference>
<dbReference type="PANTHER" id="PTHR21472">
    <property type="entry name" value="ENDONUCLEASE DOMAIN-CONTAINING 1 PROTEIN ENDOD1"/>
    <property type="match status" value="1"/>
</dbReference>
<dbReference type="Proteomes" id="UP001152795">
    <property type="component" value="Unassembled WGS sequence"/>
</dbReference>
<accession>A0A7D9L7U5</accession>
<sequence length="392" mass="42293">MMEMSSALIMLVTATNIVWSANLTAPADGGESLRSRVNSRADTGKRVLPPGVCSTNGFSPTGLSDCVCNFAGACDLNTGAKTAAAKKDLTNLDGVAPKDMDQFAIGTPSSVGTICEGGTVAILYDCDARIPLYAATVIEGANAGGKFKRKDCWKRSTDLQLLGNKNLLAEDKDYSNLNTRFYCYEDSASSNLLQWDGQPCPIPHPKLSIHRGHMIAAQYGQGHGQQAGVDATFTYTNAVPQIGPFNSGKWRVAESGVIKRATNCQQNAAKNGHDAKVYVVVGVVPSSFVGEPRFFGSAGFGNFQGMSKTTPLKDYRVSFPEIMWTAGCCIHTDGTIAEKFAFWRRNWPTKDAVRQFSSASGMFADIQTEITKAWPTITFKVPTIFPEETNCE</sequence>
<dbReference type="InterPro" id="IPR044929">
    <property type="entry name" value="DNA/RNA_non-sp_Endonuclease_sf"/>
</dbReference>
<dbReference type="PANTHER" id="PTHR21472:SF28">
    <property type="entry name" value="EXTRACELLULAR ENDONUCLEASE SUBUNIT A DOMAIN-CONTAINING PROTEIN"/>
    <property type="match status" value="1"/>
</dbReference>
<dbReference type="InterPro" id="IPR039015">
    <property type="entry name" value="ENDOD1"/>
</dbReference>
<organism evidence="2 3">
    <name type="scientific">Paramuricea clavata</name>
    <name type="common">Red gorgonian</name>
    <name type="synonym">Violescent sea-whip</name>
    <dbReference type="NCBI Taxonomy" id="317549"/>
    <lineage>
        <taxon>Eukaryota</taxon>
        <taxon>Metazoa</taxon>
        <taxon>Cnidaria</taxon>
        <taxon>Anthozoa</taxon>
        <taxon>Octocorallia</taxon>
        <taxon>Malacalcyonacea</taxon>
        <taxon>Plexauridae</taxon>
        <taxon>Paramuricea</taxon>
    </lineage>
</organism>
<dbReference type="InterPro" id="IPR001604">
    <property type="entry name" value="Endo_G_ENPP1-like_dom"/>
</dbReference>
<dbReference type="Gene3D" id="3.40.570.10">
    <property type="entry name" value="Extracellular Endonuclease, subunit A"/>
    <property type="match status" value="1"/>
</dbReference>
<dbReference type="InterPro" id="IPR044925">
    <property type="entry name" value="His-Me_finger_sf"/>
</dbReference>
<keyword evidence="2" id="KW-0255">Endonuclease</keyword>
<dbReference type="AlphaFoldDB" id="A0A7D9L7U5"/>
<dbReference type="GO" id="GO:0003676">
    <property type="term" value="F:nucleic acid binding"/>
    <property type="evidence" value="ECO:0007669"/>
    <property type="project" value="InterPro"/>
</dbReference>
<dbReference type="SUPFAM" id="SSF54060">
    <property type="entry name" value="His-Me finger endonucleases"/>
    <property type="match status" value="1"/>
</dbReference>
<name>A0A7D9L7U5_PARCT</name>
<proteinExistence type="predicted"/>
<evidence type="ECO:0000259" key="1">
    <source>
        <dbReference type="SMART" id="SM00892"/>
    </source>
</evidence>
<protein>
    <submittedName>
        <fullName evidence="2">Endonuclease domain-containing 1 -like</fullName>
    </submittedName>
</protein>
<evidence type="ECO:0000313" key="2">
    <source>
        <dbReference type="EMBL" id="CAB4028761.1"/>
    </source>
</evidence>